<dbReference type="PANTHER" id="PTHR43133">
    <property type="entry name" value="RNA POLYMERASE ECF-TYPE SIGMA FACTO"/>
    <property type="match status" value="1"/>
</dbReference>
<evidence type="ECO:0000313" key="9">
    <source>
        <dbReference type="Proteomes" id="UP000315395"/>
    </source>
</evidence>
<keyword evidence="5" id="KW-0804">Transcription</keyword>
<dbReference type="InterPro" id="IPR014325">
    <property type="entry name" value="RNA_pol_sigma-E_actinobac"/>
</dbReference>
<keyword evidence="4" id="KW-0238">DNA-binding</keyword>
<dbReference type="Gene3D" id="1.10.1740.10">
    <property type="match status" value="1"/>
</dbReference>
<dbReference type="EMBL" id="CP041616">
    <property type="protein sequence ID" value="QDO90057.1"/>
    <property type="molecule type" value="Genomic_DNA"/>
</dbReference>
<evidence type="ECO:0000256" key="2">
    <source>
        <dbReference type="ARBA" id="ARBA00023015"/>
    </source>
</evidence>
<evidence type="ECO:0000256" key="4">
    <source>
        <dbReference type="ARBA" id="ARBA00023125"/>
    </source>
</evidence>
<keyword evidence="2" id="KW-0805">Transcription regulation</keyword>
<evidence type="ECO:0000259" key="7">
    <source>
        <dbReference type="Pfam" id="PF08281"/>
    </source>
</evidence>
<evidence type="ECO:0000256" key="1">
    <source>
        <dbReference type="ARBA" id="ARBA00010641"/>
    </source>
</evidence>
<dbReference type="InterPro" id="IPR036388">
    <property type="entry name" value="WH-like_DNA-bd_sf"/>
</dbReference>
<evidence type="ECO:0000256" key="5">
    <source>
        <dbReference type="ARBA" id="ARBA00023163"/>
    </source>
</evidence>
<feature type="domain" description="RNA polymerase sigma factor 70 region 4 type 2" evidence="7">
    <location>
        <begin position="107"/>
        <end position="158"/>
    </location>
</feature>
<dbReference type="NCBIfam" id="TIGR02937">
    <property type="entry name" value="sigma70-ECF"/>
    <property type="match status" value="1"/>
</dbReference>
<dbReference type="OrthoDB" id="3688906at2"/>
<dbReference type="Gene3D" id="1.10.10.10">
    <property type="entry name" value="Winged helix-like DNA-binding domain superfamily/Winged helix DNA-binding domain"/>
    <property type="match status" value="1"/>
</dbReference>
<dbReference type="InterPro" id="IPR013325">
    <property type="entry name" value="RNA_pol_sigma_r2"/>
</dbReference>
<name>A0A516GEU8_9MICO</name>
<dbReference type="SUPFAM" id="SSF88946">
    <property type="entry name" value="Sigma2 domain of RNA polymerase sigma factors"/>
    <property type="match status" value="1"/>
</dbReference>
<gene>
    <name evidence="8" type="ORF">FNH13_18415</name>
</gene>
<dbReference type="InterPro" id="IPR007627">
    <property type="entry name" value="RNA_pol_sigma70_r2"/>
</dbReference>
<evidence type="ECO:0000259" key="6">
    <source>
        <dbReference type="Pfam" id="PF04542"/>
    </source>
</evidence>
<accession>A0A516GEU8</accession>
<comment type="similarity">
    <text evidence="1">Belongs to the sigma-70 factor family. ECF subfamily.</text>
</comment>
<sequence>MSDPGAAFVAYVNARRSALLRSATLITGDSHTAQDLLQDALIKLAARWERVSDGSPDAYVRRIMFHDNVSRWRRTGREVLVGEVAEGARPLGGSEPPDPGRVVTGLDVRRALAELTDKQRAVLVLRYYDDLSETQIAQTLGVSNGTVKSQAHAALRRLRELLPEAAEALVGSEETP</sequence>
<dbReference type="InterPro" id="IPR013324">
    <property type="entry name" value="RNA_pol_sigma_r3/r4-like"/>
</dbReference>
<dbReference type="Pfam" id="PF04542">
    <property type="entry name" value="Sigma70_r2"/>
    <property type="match status" value="1"/>
</dbReference>
<reference evidence="8 9" key="1">
    <citation type="submission" date="2019-07" db="EMBL/GenBank/DDBJ databases">
        <title>complete genome sequencing of Ornithinimicrobium sp. H23M54.</title>
        <authorList>
            <person name="Bae J.-W."/>
            <person name="Lee S.-Y."/>
        </authorList>
    </citation>
    <scope>NUCLEOTIDE SEQUENCE [LARGE SCALE GENOMIC DNA]</scope>
    <source>
        <strain evidence="8 9">H23M54</strain>
    </source>
</reference>
<dbReference type="GO" id="GO:0006352">
    <property type="term" value="P:DNA-templated transcription initiation"/>
    <property type="evidence" value="ECO:0007669"/>
    <property type="project" value="InterPro"/>
</dbReference>
<dbReference type="CDD" id="cd06171">
    <property type="entry name" value="Sigma70_r4"/>
    <property type="match status" value="1"/>
</dbReference>
<dbReference type="PANTHER" id="PTHR43133:SF50">
    <property type="entry name" value="ECF RNA POLYMERASE SIGMA FACTOR SIGM"/>
    <property type="match status" value="1"/>
</dbReference>
<keyword evidence="9" id="KW-1185">Reference proteome</keyword>
<dbReference type="GO" id="GO:0003677">
    <property type="term" value="F:DNA binding"/>
    <property type="evidence" value="ECO:0007669"/>
    <property type="project" value="UniProtKB-KW"/>
</dbReference>
<evidence type="ECO:0000313" key="8">
    <source>
        <dbReference type="EMBL" id="QDO90057.1"/>
    </source>
</evidence>
<dbReference type="KEGG" id="orz:FNH13_18415"/>
<dbReference type="InterPro" id="IPR039425">
    <property type="entry name" value="RNA_pol_sigma-70-like"/>
</dbReference>
<dbReference type="Proteomes" id="UP000315395">
    <property type="component" value="Chromosome"/>
</dbReference>
<protein>
    <submittedName>
        <fullName evidence="8">SigE family RNA polymerase sigma factor</fullName>
    </submittedName>
</protein>
<dbReference type="InterPro" id="IPR013249">
    <property type="entry name" value="RNA_pol_sigma70_r4_t2"/>
</dbReference>
<evidence type="ECO:0000256" key="3">
    <source>
        <dbReference type="ARBA" id="ARBA00023082"/>
    </source>
</evidence>
<dbReference type="NCBIfam" id="TIGR02983">
    <property type="entry name" value="SigE-fam_strep"/>
    <property type="match status" value="1"/>
</dbReference>
<dbReference type="GO" id="GO:0016987">
    <property type="term" value="F:sigma factor activity"/>
    <property type="evidence" value="ECO:0007669"/>
    <property type="project" value="UniProtKB-KW"/>
</dbReference>
<dbReference type="RefSeq" id="WP_143784783.1">
    <property type="nucleotide sequence ID" value="NZ_CP041616.1"/>
</dbReference>
<proteinExistence type="inferred from homology"/>
<dbReference type="AlphaFoldDB" id="A0A516GEU8"/>
<feature type="domain" description="RNA polymerase sigma-70 region 2" evidence="6">
    <location>
        <begin position="15"/>
        <end position="77"/>
    </location>
</feature>
<organism evidence="8 9">
    <name type="scientific">Ornithinimicrobium ciconiae</name>
    <dbReference type="NCBI Taxonomy" id="2594265"/>
    <lineage>
        <taxon>Bacteria</taxon>
        <taxon>Bacillati</taxon>
        <taxon>Actinomycetota</taxon>
        <taxon>Actinomycetes</taxon>
        <taxon>Micrococcales</taxon>
        <taxon>Ornithinimicrobiaceae</taxon>
        <taxon>Ornithinimicrobium</taxon>
    </lineage>
</organism>
<keyword evidence="3" id="KW-0731">Sigma factor</keyword>
<dbReference type="SUPFAM" id="SSF88659">
    <property type="entry name" value="Sigma3 and sigma4 domains of RNA polymerase sigma factors"/>
    <property type="match status" value="1"/>
</dbReference>
<dbReference type="InterPro" id="IPR014284">
    <property type="entry name" value="RNA_pol_sigma-70_dom"/>
</dbReference>
<dbReference type="Pfam" id="PF08281">
    <property type="entry name" value="Sigma70_r4_2"/>
    <property type="match status" value="1"/>
</dbReference>